<dbReference type="InterPro" id="IPR019887">
    <property type="entry name" value="Tscrpt_reg_AsnC/Lrp_C"/>
</dbReference>
<dbReference type="Pfam" id="PF13412">
    <property type="entry name" value="HTH_24"/>
    <property type="match status" value="1"/>
</dbReference>
<evidence type="ECO:0000256" key="3">
    <source>
        <dbReference type="ARBA" id="ARBA00023163"/>
    </source>
</evidence>
<comment type="caution">
    <text evidence="5">The sequence shown here is derived from an EMBL/GenBank/DDBJ whole genome shotgun (WGS) entry which is preliminary data.</text>
</comment>
<accession>A0ABW9JCL3</accession>
<sequence length="162" mass="18309">MTELDSFDISILNLLQADNFTPQRDIGDKIGLSAAAVQRRVKRLTDTGFIISNTSVLNSQKLGNLITICVTVAMENEKIESIDEAKSLFKSCPEVQQCYYVTGDTDFILIVVVPSMHYYEQLCRRLFFANPNIKRFRSFIATDLIKIGSTITLDHLRAPRSK</sequence>
<dbReference type="InterPro" id="IPR036390">
    <property type="entry name" value="WH_DNA-bd_sf"/>
</dbReference>
<dbReference type="Gene3D" id="1.10.10.10">
    <property type="entry name" value="Winged helix-like DNA-binding domain superfamily/Winged helix DNA-binding domain"/>
    <property type="match status" value="1"/>
</dbReference>
<dbReference type="InterPro" id="IPR019888">
    <property type="entry name" value="Tscrpt_reg_AsnC-like"/>
</dbReference>
<dbReference type="InterPro" id="IPR000485">
    <property type="entry name" value="AsnC-type_HTH_dom"/>
</dbReference>
<keyword evidence="1" id="KW-0805">Transcription regulation</keyword>
<organism evidence="5 6">
    <name type="scientific">Pedobacter ureilyticus</name>
    <dbReference type="NCBI Taxonomy" id="1393051"/>
    <lineage>
        <taxon>Bacteria</taxon>
        <taxon>Pseudomonadati</taxon>
        <taxon>Bacteroidota</taxon>
        <taxon>Sphingobacteriia</taxon>
        <taxon>Sphingobacteriales</taxon>
        <taxon>Sphingobacteriaceae</taxon>
        <taxon>Pedobacter</taxon>
    </lineage>
</organism>
<evidence type="ECO:0000256" key="2">
    <source>
        <dbReference type="ARBA" id="ARBA00023125"/>
    </source>
</evidence>
<feature type="domain" description="HTH asnC-type" evidence="4">
    <location>
        <begin position="4"/>
        <end position="65"/>
    </location>
</feature>
<proteinExistence type="predicted"/>
<reference evidence="5 6" key="1">
    <citation type="submission" date="2024-12" db="EMBL/GenBank/DDBJ databases">
        <authorList>
            <person name="Hu S."/>
        </authorList>
    </citation>
    <scope>NUCLEOTIDE SEQUENCE [LARGE SCALE GENOMIC DNA]</scope>
    <source>
        <strain evidence="5 6">THG-T11</strain>
    </source>
</reference>
<gene>
    <name evidence="5" type="ORF">E6A44_019855</name>
</gene>
<dbReference type="RefSeq" id="WP_138724925.1">
    <property type="nucleotide sequence ID" value="NZ_SSHJ02000011.1"/>
</dbReference>
<dbReference type="SUPFAM" id="SSF54909">
    <property type="entry name" value="Dimeric alpha+beta barrel"/>
    <property type="match status" value="1"/>
</dbReference>
<dbReference type="InterPro" id="IPR011008">
    <property type="entry name" value="Dimeric_a/b-barrel"/>
</dbReference>
<keyword evidence="3" id="KW-0804">Transcription</keyword>
<evidence type="ECO:0000256" key="1">
    <source>
        <dbReference type="ARBA" id="ARBA00023015"/>
    </source>
</evidence>
<dbReference type="InterPro" id="IPR019885">
    <property type="entry name" value="Tscrpt_reg_HTH_AsnC-type_CS"/>
</dbReference>
<keyword evidence="6" id="KW-1185">Reference proteome</keyword>
<dbReference type="PANTHER" id="PTHR30154:SF34">
    <property type="entry name" value="TRANSCRIPTIONAL REGULATOR AZLB"/>
    <property type="match status" value="1"/>
</dbReference>
<evidence type="ECO:0000259" key="4">
    <source>
        <dbReference type="PROSITE" id="PS50956"/>
    </source>
</evidence>
<protein>
    <submittedName>
        <fullName evidence="5">Lrp/AsnC family transcriptional regulator</fullName>
    </submittedName>
</protein>
<dbReference type="Gene3D" id="3.30.70.920">
    <property type="match status" value="1"/>
</dbReference>
<evidence type="ECO:0000313" key="6">
    <source>
        <dbReference type="Proteomes" id="UP001517247"/>
    </source>
</evidence>
<dbReference type="PROSITE" id="PS00519">
    <property type="entry name" value="HTH_ASNC_1"/>
    <property type="match status" value="1"/>
</dbReference>
<dbReference type="Pfam" id="PF01037">
    <property type="entry name" value="AsnC_trans_reg"/>
    <property type="match status" value="1"/>
</dbReference>
<evidence type="ECO:0000313" key="5">
    <source>
        <dbReference type="EMBL" id="MFN0257850.1"/>
    </source>
</evidence>
<dbReference type="EMBL" id="SSHJ02000011">
    <property type="protein sequence ID" value="MFN0257850.1"/>
    <property type="molecule type" value="Genomic_DNA"/>
</dbReference>
<dbReference type="InterPro" id="IPR036388">
    <property type="entry name" value="WH-like_DNA-bd_sf"/>
</dbReference>
<dbReference type="SMART" id="SM00344">
    <property type="entry name" value="HTH_ASNC"/>
    <property type="match status" value="1"/>
</dbReference>
<dbReference type="PROSITE" id="PS50956">
    <property type="entry name" value="HTH_ASNC_2"/>
    <property type="match status" value="1"/>
</dbReference>
<dbReference type="SUPFAM" id="SSF46785">
    <property type="entry name" value="Winged helix' DNA-binding domain"/>
    <property type="match status" value="1"/>
</dbReference>
<dbReference type="PANTHER" id="PTHR30154">
    <property type="entry name" value="LEUCINE-RESPONSIVE REGULATORY PROTEIN"/>
    <property type="match status" value="1"/>
</dbReference>
<dbReference type="Proteomes" id="UP001517247">
    <property type="component" value="Unassembled WGS sequence"/>
</dbReference>
<name>A0ABW9JCL3_9SPHI</name>
<dbReference type="PRINTS" id="PR00033">
    <property type="entry name" value="HTHASNC"/>
</dbReference>
<keyword evidence="2" id="KW-0238">DNA-binding</keyword>